<feature type="transmembrane region" description="Helical" evidence="1">
    <location>
        <begin position="26"/>
        <end position="45"/>
    </location>
</feature>
<proteinExistence type="predicted"/>
<reference evidence="2 3" key="1">
    <citation type="submission" date="2019-06" db="EMBL/GenBank/DDBJ databases">
        <title>Sequencing the genomes of 1000 actinobacteria strains.</title>
        <authorList>
            <person name="Klenk H.-P."/>
        </authorList>
    </citation>
    <scope>NUCLEOTIDE SEQUENCE [LARGE SCALE GENOMIC DNA]</scope>
    <source>
        <strain evidence="2 3">DSM 45671</strain>
    </source>
</reference>
<keyword evidence="1" id="KW-0812">Transmembrane</keyword>
<keyword evidence="1" id="KW-1133">Transmembrane helix</keyword>
<evidence type="ECO:0000313" key="3">
    <source>
        <dbReference type="Proteomes" id="UP000321261"/>
    </source>
</evidence>
<dbReference type="Proteomes" id="UP000321261">
    <property type="component" value="Unassembled WGS sequence"/>
</dbReference>
<name>A0A561SGZ6_9PSEU</name>
<accession>A0A561SGZ6</accession>
<dbReference type="Pfam" id="PF19626">
    <property type="entry name" value="DUF6131"/>
    <property type="match status" value="1"/>
</dbReference>
<sequence length="51" mass="5505">MIVLGVILLVLGWLLGIQLLTYLGGILLVVGVVLMLLGSTGRAIGPRRHYY</sequence>
<comment type="caution">
    <text evidence="2">The sequence shown here is derived from an EMBL/GenBank/DDBJ whole genome shotgun (WGS) entry which is preliminary data.</text>
</comment>
<evidence type="ECO:0000313" key="2">
    <source>
        <dbReference type="EMBL" id="TWF74141.1"/>
    </source>
</evidence>
<keyword evidence="1" id="KW-0472">Membrane</keyword>
<dbReference type="RefSeq" id="WP_170308699.1">
    <property type="nucleotide sequence ID" value="NZ_VIWU01000001.1"/>
</dbReference>
<dbReference type="InterPro" id="IPR046134">
    <property type="entry name" value="DUF6131"/>
</dbReference>
<keyword evidence="3" id="KW-1185">Reference proteome</keyword>
<dbReference type="AlphaFoldDB" id="A0A561SGZ6"/>
<evidence type="ECO:0000256" key="1">
    <source>
        <dbReference type="SAM" id="Phobius"/>
    </source>
</evidence>
<protein>
    <submittedName>
        <fullName evidence="2">Uncharacterized protein</fullName>
    </submittedName>
</protein>
<dbReference type="EMBL" id="VIWU01000001">
    <property type="protein sequence ID" value="TWF74141.1"/>
    <property type="molecule type" value="Genomic_DNA"/>
</dbReference>
<gene>
    <name evidence="2" type="ORF">FHX44_1120</name>
</gene>
<organism evidence="2 3">
    <name type="scientific">Pseudonocardia hierapolitana</name>
    <dbReference type="NCBI Taxonomy" id="1128676"/>
    <lineage>
        <taxon>Bacteria</taxon>
        <taxon>Bacillati</taxon>
        <taxon>Actinomycetota</taxon>
        <taxon>Actinomycetes</taxon>
        <taxon>Pseudonocardiales</taxon>
        <taxon>Pseudonocardiaceae</taxon>
        <taxon>Pseudonocardia</taxon>
    </lineage>
</organism>